<dbReference type="PANTHER" id="PTHR22726">
    <property type="entry name" value="METALLOENDOPEPTIDASE OMA1"/>
    <property type="match status" value="1"/>
</dbReference>
<feature type="signal peptide" evidence="7">
    <location>
        <begin position="1"/>
        <end position="16"/>
    </location>
</feature>
<evidence type="ECO:0000256" key="3">
    <source>
        <dbReference type="ARBA" id="ARBA00022801"/>
    </source>
</evidence>
<dbReference type="AlphaFoldDB" id="A0A931IUK3"/>
<evidence type="ECO:0000313" key="10">
    <source>
        <dbReference type="Proteomes" id="UP000620139"/>
    </source>
</evidence>
<dbReference type="EMBL" id="JAEDAL010000001">
    <property type="protein sequence ID" value="MBH9551280.1"/>
    <property type="molecule type" value="Genomic_DNA"/>
</dbReference>
<keyword evidence="5 6" id="KW-0482">Metalloprotease</keyword>
<dbReference type="Pfam" id="PF01435">
    <property type="entry name" value="Peptidase_M48"/>
    <property type="match status" value="1"/>
</dbReference>
<dbReference type="Proteomes" id="UP000620139">
    <property type="component" value="Unassembled WGS sequence"/>
</dbReference>
<dbReference type="GO" id="GO:0051603">
    <property type="term" value="P:proteolysis involved in protein catabolic process"/>
    <property type="evidence" value="ECO:0007669"/>
    <property type="project" value="TreeGrafter"/>
</dbReference>
<comment type="caution">
    <text evidence="9">The sequence shown here is derived from an EMBL/GenBank/DDBJ whole genome shotgun (WGS) entry which is preliminary data.</text>
</comment>
<dbReference type="PANTHER" id="PTHR22726:SF1">
    <property type="entry name" value="METALLOENDOPEPTIDASE OMA1, MITOCHONDRIAL"/>
    <property type="match status" value="1"/>
</dbReference>
<keyword evidence="3 6" id="KW-0378">Hydrolase</keyword>
<evidence type="ECO:0000256" key="5">
    <source>
        <dbReference type="ARBA" id="ARBA00023049"/>
    </source>
</evidence>
<evidence type="ECO:0000256" key="1">
    <source>
        <dbReference type="ARBA" id="ARBA00022670"/>
    </source>
</evidence>
<dbReference type="Gene3D" id="3.30.2010.10">
    <property type="entry name" value="Metalloproteases ('zincins'), catalytic domain"/>
    <property type="match status" value="1"/>
</dbReference>
<comment type="cofactor">
    <cofactor evidence="6">
        <name>Zn(2+)</name>
        <dbReference type="ChEBI" id="CHEBI:29105"/>
    </cofactor>
    <text evidence="6">Binds 1 zinc ion per subunit.</text>
</comment>
<evidence type="ECO:0000256" key="2">
    <source>
        <dbReference type="ARBA" id="ARBA00022723"/>
    </source>
</evidence>
<protein>
    <submittedName>
        <fullName evidence="9">M48 family metalloprotease</fullName>
    </submittedName>
</protein>
<reference evidence="9" key="1">
    <citation type="submission" date="2020-12" db="EMBL/GenBank/DDBJ databases">
        <title>The genome sequence of Inhella sp. 4Y17.</title>
        <authorList>
            <person name="Liu Y."/>
        </authorList>
    </citation>
    <scope>NUCLEOTIDE SEQUENCE</scope>
    <source>
        <strain evidence="9">4Y10</strain>
    </source>
</reference>
<feature type="chain" id="PRO_5037413284" evidence="7">
    <location>
        <begin position="17"/>
        <end position="255"/>
    </location>
</feature>
<dbReference type="GO" id="GO:0016020">
    <property type="term" value="C:membrane"/>
    <property type="evidence" value="ECO:0007669"/>
    <property type="project" value="TreeGrafter"/>
</dbReference>
<keyword evidence="10" id="KW-1185">Reference proteome</keyword>
<evidence type="ECO:0000313" key="9">
    <source>
        <dbReference type="EMBL" id="MBH9551280.1"/>
    </source>
</evidence>
<evidence type="ECO:0000259" key="8">
    <source>
        <dbReference type="Pfam" id="PF01435"/>
    </source>
</evidence>
<evidence type="ECO:0000256" key="7">
    <source>
        <dbReference type="SAM" id="SignalP"/>
    </source>
</evidence>
<keyword evidence="4 6" id="KW-0862">Zinc</keyword>
<dbReference type="InterPro" id="IPR001915">
    <property type="entry name" value="Peptidase_M48"/>
</dbReference>
<dbReference type="GO" id="GO:0046872">
    <property type="term" value="F:metal ion binding"/>
    <property type="evidence" value="ECO:0007669"/>
    <property type="project" value="UniProtKB-KW"/>
</dbReference>
<organism evidence="9 10">
    <name type="scientific">Inhella gelatinilytica</name>
    <dbReference type="NCBI Taxonomy" id="2795030"/>
    <lineage>
        <taxon>Bacteria</taxon>
        <taxon>Pseudomonadati</taxon>
        <taxon>Pseudomonadota</taxon>
        <taxon>Betaproteobacteria</taxon>
        <taxon>Burkholderiales</taxon>
        <taxon>Sphaerotilaceae</taxon>
        <taxon>Inhella</taxon>
    </lineage>
</organism>
<dbReference type="InterPro" id="IPR051156">
    <property type="entry name" value="Mito/Outer_Membr_Metalloprot"/>
</dbReference>
<keyword evidence="2" id="KW-0479">Metal-binding</keyword>
<feature type="domain" description="Peptidase M48" evidence="8">
    <location>
        <begin position="77"/>
        <end position="211"/>
    </location>
</feature>
<evidence type="ECO:0000256" key="4">
    <source>
        <dbReference type="ARBA" id="ARBA00022833"/>
    </source>
</evidence>
<proteinExistence type="inferred from homology"/>
<dbReference type="GO" id="GO:0004222">
    <property type="term" value="F:metalloendopeptidase activity"/>
    <property type="evidence" value="ECO:0007669"/>
    <property type="project" value="InterPro"/>
</dbReference>
<name>A0A931IUK3_9BURK</name>
<sequence length="255" mass="27923">MLLTFCVLLLVGNAQATDTQLLRPVDWRPVLIRLQRVAAPWCGEQTFRDSEGRMRCRVLLAVLPHSVPAGAMGPGLLTLGQGALDLLPEDELAHVLAHEFAHFVLGHPLIALRRLRPDQLARAAERAGKNTSEFLDWMAMGIPPVHAETPTDRHEIERDADTLGLYLAGLAGYPVAAQASLWKRLAEYPALNAAATATHPSMPDRSAHLHRVALRFCEQLLEGHALVPDAERLRPSVAPEEVASLRLLRSGVCPL</sequence>
<accession>A0A931IUK3</accession>
<keyword evidence="7" id="KW-0732">Signal</keyword>
<keyword evidence="1 6" id="KW-0645">Protease</keyword>
<gene>
    <name evidence="9" type="ORF">I7X43_00340</name>
</gene>
<evidence type="ECO:0000256" key="6">
    <source>
        <dbReference type="RuleBase" id="RU003983"/>
    </source>
</evidence>
<comment type="similarity">
    <text evidence="6">Belongs to the peptidase M48 family.</text>
</comment>